<evidence type="ECO:0000313" key="2">
    <source>
        <dbReference type="Proteomes" id="UP000598971"/>
    </source>
</evidence>
<dbReference type="Gene3D" id="3.40.50.150">
    <property type="entry name" value="Vaccinia Virus protein VP39"/>
    <property type="match status" value="1"/>
</dbReference>
<dbReference type="SUPFAM" id="SSF53335">
    <property type="entry name" value="S-adenosyl-L-methionine-dependent methyltransferases"/>
    <property type="match status" value="1"/>
</dbReference>
<dbReference type="RefSeq" id="WP_171608532.1">
    <property type="nucleotide sequence ID" value="NZ_WHPF01000009.1"/>
</dbReference>
<dbReference type="Proteomes" id="UP000598971">
    <property type="component" value="Unassembled WGS sequence"/>
</dbReference>
<dbReference type="Pfam" id="PF13489">
    <property type="entry name" value="Methyltransf_23"/>
    <property type="match status" value="1"/>
</dbReference>
<evidence type="ECO:0008006" key="3">
    <source>
        <dbReference type="Google" id="ProtNLM"/>
    </source>
</evidence>
<dbReference type="EMBL" id="WHPF01000009">
    <property type="protein sequence ID" value="NNV56590.1"/>
    <property type="molecule type" value="Genomic_DNA"/>
</dbReference>
<name>A0A8J8FF73_9BACT</name>
<organism evidence="1 2">
    <name type="scientific">Limnovirga soli</name>
    <dbReference type="NCBI Taxonomy" id="2656915"/>
    <lineage>
        <taxon>Bacteria</taxon>
        <taxon>Pseudomonadati</taxon>
        <taxon>Bacteroidota</taxon>
        <taxon>Chitinophagia</taxon>
        <taxon>Chitinophagales</taxon>
        <taxon>Chitinophagaceae</taxon>
        <taxon>Limnovirga</taxon>
    </lineage>
</organism>
<proteinExistence type="predicted"/>
<dbReference type="InterPro" id="IPR029063">
    <property type="entry name" value="SAM-dependent_MTases_sf"/>
</dbReference>
<comment type="caution">
    <text evidence="1">The sequence shown here is derived from an EMBL/GenBank/DDBJ whole genome shotgun (WGS) entry which is preliminary data.</text>
</comment>
<dbReference type="AlphaFoldDB" id="A0A8J8FF73"/>
<keyword evidence="2" id="KW-1185">Reference proteome</keyword>
<gene>
    <name evidence="1" type="ORF">GD597_14045</name>
</gene>
<sequence>MFPEVAIWIEKILQPIQPVKGNNHIANLGSSTLSFRTQVQPHIQQHILAPLEQRGWKIYHMDDKMDEGVDVVADITDRTLGASFKNHFALTICTNMLEHVEYIDMAAANLLSVTAPNGYMLITVPYKYKIHHDPIDNGFRPTPAQIMALFPAGTVRQMASSIISISDKKYYRVKQSAIPFWGYRDRILYYLGKRHKVSGILLKVIK</sequence>
<protein>
    <recommendedName>
        <fullName evidence="3">Methyltransferase type 11</fullName>
    </recommendedName>
</protein>
<evidence type="ECO:0000313" key="1">
    <source>
        <dbReference type="EMBL" id="NNV56590.1"/>
    </source>
</evidence>
<accession>A0A8J8FF73</accession>
<reference evidence="1" key="1">
    <citation type="submission" date="2019-10" db="EMBL/GenBank/DDBJ databases">
        <title>Draft genome sequence of Panacibacter sp. KCS-6.</title>
        <authorList>
            <person name="Yim K.J."/>
        </authorList>
    </citation>
    <scope>NUCLEOTIDE SEQUENCE</scope>
    <source>
        <strain evidence="1">KCS-6</strain>
    </source>
</reference>